<name>A0A6P8BDL1_PYRGI</name>
<sequence length="224" mass="24921">MYNSEVPHSTQQGIDMDNGSGGFLTDLTFFGGNFGLLPTGLFVLSDFTGRDQKNGRWRAGCTTAFSLDGSIAVDIRTSGYIQVVHREKNENYDFAIHDHLSGGMHDHVLYFKLDFNVLGTANTVALVRTAAIYWDFDNANQLLVVNTNAKNKFGENRGYRIVPQGAGKLTVRDASDLRNAALWDEHDVHVSMQKDGESWASHAHRNQDLHNPPVDFSRFSNGEV</sequence>
<comment type="cofactor">
    <cofactor evidence="1">
        <name>Cu cation</name>
        <dbReference type="ChEBI" id="CHEBI:23378"/>
    </cofactor>
    <text evidence="1">Contains 1 topaquinone per subunit.</text>
</comment>
<reference evidence="5" key="3">
    <citation type="submission" date="2025-08" db="UniProtKB">
        <authorList>
            <consortium name="RefSeq"/>
        </authorList>
    </citation>
    <scope>IDENTIFICATION</scope>
    <source>
        <strain evidence="5">NI907</strain>
    </source>
</reference>
<dbReference type="Gene3D" id="2.70.98.20">
    <property type="entry name" value="Copper amine oxidase, catalytic domain"/>
    <property type="match status" value="2"/>
</dbReference>
<keyword evidence="1" id="KW-0479">Metal-binding</keyword>
<reference evidence="5" key="1">
    <citation type="journal article" date="2019" name="Mol. Biol. Evol.">
        <title>Blast fungal genomes show frequent chromosomal changes, gene gains and losses, and effector gene turnover.</title>
        <authorList>
            <person name="Gomez Luciano L.B."/>
            <person name="Jason Tsai I."/>
            <person name="Chuma I."/>
            <person name="Tosa Y."/>
            <person name="Chen Y.H."/>
            <person name="Li J.Y."/>
            <person name="Li M.Y."/>
            <person name="Jade Lu M.Y."/>
            <person name="Nakayashiki H."/>
            <person name="Li W.H."/>
        </authorList>
    </citation>
    <scope>NUCLEOTIDE SEQUENCE</scope>
    <source>
        <strain evidence="5">NI907</strain>
    </source>
</reference>
<dbReference type="InterPro" id="IPR000269">
    <property type="entry name" value="Cu_amine_oxidase"/>
</dbReference>
<evidence type="ECO:0000256" key="2">
    <source>
        <dbReference type="SAM" id="MobiDB-lite"/>
    </source>
</evidence>
<comment type="similarity">
    <text evidence="1">Belongs to the copper/topaquinone oxidase family.</text>
</comment>
<dbReference type="KEGG" id="pgri:PgNI_03443"/>
<evidence type="ECO:0000256" key="1">
    <source>
        <dbReference type="RuleBase" id="RU000672"/>
    </source>
</evidence>
<dbReference type="GO" id="GO:0009308">
    <property type="term" value="P:amine metabolic process"/>
    <property type="evidence" value="ECO:0007669"/>
    <property type="project" value="UniProtKB-UniRule"/>
</dbReference>
<dbReference type="SUPFAM" id="SSF49998">
    <property type="entry name" value="Amine oxidase catalytic domain"/>
    <property type="match status" value="1"/>
</dbReference>
<dbReference type="PANTHER" id="PTHR10638:SF20">
    <property type="entry name" value="AMINE OXIDASE"/>
    <property type="match status" value="1"/>
</dbReference>
<dbReference type="AlphaFoldDB" id="A0A6P8BDL1"/>
<evidence type="ECO:0000313" key="5">
    <source>
        <dbReference type="RefSeq" id="XP_030985201.1"/>
    </source>
</evidence>
<keyword evidence="1" id="KW-0560">Oxidoreductase</keyword>
<dbReference type="EC" id="1.4.3.-" evidence="1"/>
<organism evidence="4 5">
    <name type="scientific">Pyricularia grisea</name>
    <name type="common">Crabgrass-specific blast fungus</name>
    <name type="synonym">Magnaporthe grisea</name>
    <dbReference type="NCBI Taxonomy" id="148305"/>
    <lineage>
        <taxon>Eukaryota</taxon>
        <taxon>Fungi</taxon>
        <taxon>Dikarya</taxon>
        <taxon>Ascomycota</taxon>
        <taxon>Pezizomycotina</taxon>
        <taxon>Sordariomycetes</taxon>
        <taxon>Sordariomycetidae</taxon>
        <taxon>Magnaporthales</taxon>
        <taxon>Pyriculariaceae</taxon>
        <taxon>Pyricularia</taxon>
    </lineage>
</organism>
<dbReference type="PANTHER" id="PTHR10638">
    <property type="entry name" value="COPPER AMINE OXIDASE"/>
    <property type="match status" value="1"/>
</dbReference>
<feature type="region of interest" description="Disordered" evidence="2">
    <location>
        <begin position="194"/>
        <end position="224"/>
    </location>
</feature>
<dbReference type="RefSeq" id="XP_030985201.1">
    <property type="nucleotide sequence ID" value="XM_031123498.1"/>
</dbReference>
<keyword evidence="4" id="KW-1185">Reference proteome</keyword>
<evidence type="ECO:0000313" key="4">
    <source>
        <dbReference type="Proteomes" id="UP000515153"/>
    </source>
</evidence>
<keyword evidence="1" id="KW-0186">Copper</keyword>
<dbReference type="GO" id="GO:0005886">
    <property type="term" value="C:plasma membrane"/>
    <property type="evidence" value="ECO:0007669"/>
    <property type="project" value="TreeGrafter"/>
</dbReference>
<dbReference type="InterPro" id="IPR036460">
    <property type="entry name" value="Cu_amine_oxidase_C_sf"/>
</dbReference>
<accession>A0A6P8BDL1</accession>
<proteinExistence type="inferred from homology"/>
<reference evidence="5" key="2">
    <citation type="submission" date="2019-10" db="EMBL/GenBank/DDBJ databases">
        <authorList>
            <consortium name="NCBI Genome Project"/>
        </authorList>
    </citation>
    <scope>NUCLEOTIDE SEQUENCE</scope>
    <source>
        <strain evidence="5">NI907</strain>
    </source>
</reference>
<keyword evidence="1" id="KW-0801">TPQ</keyword>
<evidence type="ECO:0000259" key="3">
    <source>
        <dbReference type="Pfam" id="PF01179"/>
    </source>
</evidence>
<feature type="domain" description="Copper amine oxidase catalytic" evidence="3">
    <location>
        <begin position="129"/>
        <end position="221"/>
    </location>
</feature>
<dbReference type="InterPro" id="IPR015798">
    <property type="entry name" value="Cu_amine_oxidase_C"/>
</dbReference>
<dbReference type="Pfam" id="PF01179">
    <property type="entry name" value="Cu_amine_oxid"/>
    <property type="match status" value="2"/>
</dbReference>
<feature type="domain" description="Copper amine oxidase catalytic" evidence="3">
    <location>
        <begin position="64"/>
        <end position="127"/>
    </location>
</feature>
<dbReference type="GO" id="GO:0005507">
    <property type="term" value="F:copper ion binding"/>
    <property type="evidence" value="ECO:0007669"/>
    <property type="project" value="InterPro"/>
</dbReference>
<gene>
    <name evidence="5" type="ORF">PgNI_03443</name>
</gene>
<comment type="PTM">
    <text evidence="1">Topaquinone (TPQ) is generated by copper-dependent autoxidation of a specific tyrosyl residue.</text>
</comment>
<dbReference type="GO" id="GO:0008131">
    <property type="term" value="F:primary methylamine oxidase activity"/>
    <property type="evidence" value="ECO:0007669"/>
    <property type="project" value="InterPro"/>
</dbReference>
<dbReference type="GO" id="GO:0048038">
    <property type="term" value="F:quinone binding"/>
    <property type="evidence" value="ECO:0007669"/>
    <property type="project" value="InterPro"/>
</dbReference>
<dbReference type="GeneID" id="41958408"/>
<protein>
    <recommendedName>
        <fullName evidence="1">Amine oxidase</fullName>
        <ecNumber evidence="1">1.4.3.-</ecNumber>
    </recommendedName>
</protein>
<dbReference type="Proteomes" id="UP000515153">
    <property type="component" value="Unplaced"/>
</dbReference>